<dbReference type="OrthoDB" id="28322at2759"/>
<evidence type="ECO:0000256" key="5">
    <source>
        <dbReference type="SAM" id="Coils"/>
    </source>
</evidence>
<dbReference type="GO" id="GO:0017177">
    <property type="term" value="C:glucosidase II complex"/>
    <property type="evidence" value="ECO:0007669"/>
    <property type="project" value="TreeGrafter"/>
</dbReference>
<gene>
    <name evidence="9" type="ORF">CDV56_105118</name>
</gene>
<name>A0A397HXE0_ASPTH</name>
<dbReference type="SUPFAM" id="SSF50911">
    <property type="entry name" value="Mannose 6-phosphate receptor domain"/>
    <property type="match status" value="1"/>
</dbReference>
<dbReference type="STRING" id="41047.A0A397HXE0"/>
<dbReference type="InterPro" id="IPR039794">
    <property type="entry name" value="Gtb1-like"/>
</dbReference>
<dbReference type="InterPro" id="IPR044865">
    <property type="entry name" value="MRH_dom"/>
</dbReference>
<evidence type="ECO:0000256" key="4">
    <source>
        <dbReference type="ARBA" id="ARBA00023157"/>
    </source>
</evidence>
<dbReference type="Pfam" id="PF13015">
    <property type="entry name" value="PRKCSH_1"/>
    <property type="match status" value="1"/>
</dbReference>
<comment type="caution">
    <text evidence="9">The sequence shown here is derived from an EMBL/GenBank/DDBJ whole genome shotgun (WGS) entry which is preliminary data.</text>
</comment>
<evidence type="ECO:0000313" key="9">
    <source>
        <dbReference type="EMBL" id="RHZ67905.1"/>
    </source>
</evidence>
<dbReference type="EMBL" id="NKHU02000004">
    <property type="protein sequence ID" value="RHZ67905.1"/>
    <property type="molecule type" value="Genomic_DNA"/>
</dbReference>
<dbReference type="AlphaFoldDB" id="A0A397HXE0"/>
<proteinExistence type="predicted"/>
<keyword evidence="10" id="KW-1185">Reference proteome</keyword>
<feature type="region of interest" description="Disordered" evidence="6">
    <location>
        <begin position="25"/>
        <end position="44"/>
    </location>
</feature>
<feature type="chain" id="PRO_5017476770" description="Glucosidase 2 subunit beta" evidence="7">
    <location>
        <begin position="24"/>
        <end position="535"/>
    </location>
</feature>
<feature type="signal peptide" evidence="7">
    <location>
        <begin position="1"/>
        <end position="23"/>
    </location>
</feature>
<protein>
    <recommendedName>
        <fullName evidence="1">Glucosidase 2 subunit beta</fullName>
    </recommendedName>
</protein>
<keyword evidence="4" id="KW-1015">Disulfide bond</keyword>
<dbReference type="GeneID" id="38127092"/>
<evidence type="ECO:0000256" key="7">
    <source>
        <dbReference type="SAM" id="SignalP"/>
    </source>
</evidence>
<dbReference type="InterPro" id="IPR028146">
    <property type="entry name" value="PRKCSH_N"/>
</dbReference>
<sequence length="535" mass="59501">MILSQRALFFVSIAACSTAAAAASDGTARPRGVGPEYGSDEPGTSACSYLSRNSPLTVADRPGNSDLELTLALPGFYCKNKGHKPSYVSFQRVNDGICDYEFCCDGSDEWAHVGGTKCEDKCKEIGKQWRKQEEKRAKSMTAALKKKRDLLVDSGRQQKDIEDHIKRLEAEVQAQEIKVKDMEAEFEEVKKREESKMVRGKKAGKVNILASLAKGRVEELRNALVEVRKERDEARSRLQELEDILSKFKVEYNPNFNDEGVKRAVRSWEEYAAREDVGNLGNSARDRDLDEIAKPDDDTSGVNWEQWENEEDGCESDAVYKLAAYLPPSIVSFVEDKVISIRSFLENNGILPKKEESSTSESKAVTEARDALESSKTSLAELYTQLKNHQADLETDYGRAGVFRALKGVCISKDSGEYTYEHCFLDQTKQIPKKGGASVRMGKFVRIGSVSVDELNATGEIVPEERVSLEYANGQTCWNGPARSTTVILECGQENEILKVTEDEKCVYSMIVTTPAVCPGGEEEGDVAPRRKDEL</sequence>
<evidence type="ECO:0000256" key="3">
    <source>
        <dbReference type="ARBA" id="ARBA00022824"/>
    </source>
</evidence>
<evidence type="ECO:0000256" key="1">
    <source>
        <dbReference type="ARBA" id="ARBA00022387"/>
    </source>
</evidence>
<dbReference type="Pfam" id="PF12999">
    <property type="entry name" value="PRKCSH-like"/>
    <property type="match status" value="1"/>
</dbReference>
<dbReference type="RefSeq" id="XP_026618816.1">
    <property type="nucleotide sequence ID" value="XM_026758737.1"/>
</dbReference>
<evidence type="ECO:0000313" key="10">
    <source>
        <dbReference type="Proteomes" id="UP000215305"/>
    </source>
</evidence>
<dbReference type="PANTHER" id="PTHR12630:SF1">
    <property type="entry name" value="GLUCOSIDASE 2 SUBUNIT BETA"/>
    <property type="match status" value="1"/>
</dbReference>
<keyword evidence="2 7" id="KW-0732">Signal</keyword>
<keyword evidence="3" id="KW-0256">Endoplasmic reticulum</keyword>
<evidence type="ECO:0000256" key="6">
    <source>
        <dbReference type="SAM" id="MobiDB-lite"/>
    </source>
</evidence>
<dbReference type="PROSITE" id="PS51914">
    <property type="entry name" value="MRH"/>
    <property type="match status" value="1"/>
</dbReference>
<dbReference type="InterPro" id="IPR009011">
    <property type="entry name" value="Man6P_isomerase_rcpt-bd_dom_sf"/>
</dbReference>
<reference evidence="9" key="1">
    <citation type="submission" date="2018-08" db="EMBL/GenBank/DDBJ databases">
        <title>Draft genome sequence of azole-resistant Aspergillus thermomutatus (Neosartorya pseudofischeri) strain HMR AF 39, isolated from a human nasal aspirate.</title>
        <authorList>
            <person name="Parent-Michaud M."/>
            <person name="Dufresne P.J."/>
            <person name="Fournier E."/>
            <person name="Martineau C."/>
            <person name="Moreira S."/>
            <person name="Perkins V."/>
            <person name="De Repentigny L."/>
            <person name="Dufresne S.F."/>
        </authorList>
    </citation>
    <scope>NUCLEOTIDE SEQUENCE [LARGE SCALE GENOMIC DNA]</scope>
    <source>
        <strain evidence="9">HMR AF 39</strain>
    </source>
</reference>
<keyword evidence="5" id="KW-0175">Coiled coil</keyword>
<feature type="coiled-coil region" evidence="5">
    <location>
        <begin position="158"/>
        <end position="251"/>
    </location>
</feature>
<dbReference type="Proteomes" id="UP000215305">
    <property type="component" value="Unassembled WGS sequence"/>
</dbReference>
<dbReference type="PANTHER" id="PTHR12630">
    <property type="entry name" value="N-LINKED OLIGOSACCHARIDE PROCESSING"/>
    <property type="match status" value="1"/>
</dbReference>
<evidence type="ECO:0000259" key="8">
    <source>
        <dbReference type="PROSITE" id="PS51914"/>
    </source>
</evidence>
<feature type="domain" description="MRH" evidence="8">
    <location>
        <begin position="408"/>
        <end position="520"/>
    </location>
</feature>
<dbReference type="VEuPathDB" id="FungiDB:CDV56_105118"/>
<evidence type="ECO:0000256" key="2">
    <source>
        <dbReference type="ARBA" id="ARBA00022729"/>
    </source>
</evidence>
<dbReference type="GO" id="GO:0006491">
    <property type="term" value="P:N-glycan processing"/>
    <property type="evidence" value="ECO:0007669"/>
    <property type="project" value="TreeGrafter"/>
</dbReference>
<organism evidence="9 10">
    <name type="scientific">Aspergillus thermomutatus</name>
    <name type="common">Neosartorya pseudofischeri</name>
    <dbReference type="NCBI Taxonomy" id="41047"/>
    <lineage>
        <taxon>Eukaryota</taxon>
        <taxon>Fungi</taxon>
        <taxon>Dikarya</taxon>
        <taxon>Ascomycota</taxon>
        <taxon>Pezizomycotina</taxon>
        <taxon>Eurotiomycetes</taxon>
        <taxon>Eurotiomycetidae</taxon>
        <taxon>Eurotiales</taxon>
        <taxon>Aspergillaceae</taxon>
        <taxon>Aspergillus</taxon>
        <taxon>Aspergillus subgen. Fumigati</taxon>
    </lineage>
</organism>
<dbReference type="Gene3D" id="2.70.130.10">
    <property type="entry name" value="Mannose-6-phosphate receptor binding domain"/>
    <property type="match status" value="1"/>
</dbReference>
<dbReference type="InterPro" id="IPR036607">
    <property type="entry name" value="PRKCSH"/>
</dbReference>
<accession>A0A397HXE0</accession>